<organism evidence="1 2">
    <name type="scientific">Trichinella spiralis</name>
    <name type="common">Trichina worm</name>
    <dbReference type="NCBI Taxonomy" id="6334"/>
    <lineage>
        <taxon>Eukaryota</taxon>
        <taxon>Metazoa</taxon>
        <taxon>Ecdysozoa</taxon>
        <taxon>Nematoda</taxon>
        <taxon>Enoplea</taxon>
        <taxon>Dorylaimia</taxon>
        <taxon>Trichinellida</taxon>
        <taxon>Trichinellidae</taxon>
        <taxon>Trichinella</taxon>
    </lineage>
</organism>
<dbReference type="InParanoid" id="A0A0V1B5I5"/>
<dbReference type="AlphaFoldDB" id="A0A0V1B5I5"/>
<evidence type="ECO:0000313" key="2">
    <source>
        <dbReference type="Proteomes" id="UP000054776"/>
    </source>
</evidence>
<dbReference type="EMBL" id="JYDH01000103">
    <property type="protein sequence ID" value="KRY32157.1"/>
    <property type="molecule type" value="Genomic_DNA"/>
</dbReference>
<name>A0A0V1B5I5_TRISP</name>
<proteinExistence type="predicted"/>
<reference evidence="1 2" key="1">
    <citation type="submission" date="2015-01" db="EMBL/GenBank/DDBJ databases">
        <title>Evolution of Trichinella species and genotypes.</title>
        <authorList>
            <person name="Korhonen P.K."/>
            <person name="Edoardo P."/>
            <person name="Giuseppe L.R."/>
            <person name="Gasser R.B."/>
        </authorList>
    </citation>
    <scope>NUCLEOTIDE SEQUENCE [LARGE SCALE GENOMIC DNA]</scope>
    <source>
        <strain evidence="1">ISS3</strain>
    </source>
</reference>
<evidence type="ECO:0000313" key="1">
    <source>
        <dbReference type="EMBL" id="KRY32157.1"/>
    </source>
</evidence>
<gene>
    <name evidence="1" type="ORF">T01_2198</name>
</gene>
<comment type="caution">
    <text evidence="1">The sequence shown here is derived from an EMBL/GenBank/DDBJ whole genome shotgun (WGS) entry which is preliminary data.</text>
</comment>
<sequence>MNNANADVSNEQSIYPFAYLREVVSNCGNYMSFDFCISIPDEARAALASTAGDEGKLCFLAALKAVYRRLYVRVVVDQGFAAACFCRALFGLCNSLWRRPPVNKQNSCRWIIDIFQSPGDTNNMQKMSFFQRKSSLPFPVVCDSLLIYPYRLVQVPEH</sequence>
<protein>
    <submittedName>
        <fullName evidence="1">Uncharacterized protein</fullName>
    </submittedName>
</protein>
<accession>A0A0V1B5I5</accession>
<keyword evidence="2" id="KW-1185">Reference proteome</keyword>
<dbReference type="Proteomes" id="UP000054776">
    <property type="component" value="Unassembled WGS sequence"/>
</dbReference>